<dbReference type="Gene3D" id="3.40.50.720">
    <property type="entry name" value="NAD(P)-binding Rossmann-like Domain"/>
    <property type="match status" value="2"/>
</dbReference>
<name>A0A6L7AA44_LEULA</name>
<evidence type="ECO:0000313" key="7">
    <source>
        <dbReference type="EMBL" id="MWN21074.1"/>
    </source>
</evidence>
<evidence type="ECO:0000256" key="4">
    <source>
        <dbReference type="RuleBase" id="RU003719"/>
    </source>
</evidence>
<dbReference type="AlphaFoldDB" id="A0A6L7AA44"/>
<organism evidence="7 8">
    <name type="scientific">Leuconostoc lactis</name>
    <dbReference type="NCBI Taxonomy" id="1246"/>
    <lineage>
        <taxon>Bacteria</taxon>
        <taxon>Bacillati</taxon>
        <taxon>Bacillota</taxon>
        <taxon>Bacilli</taxon>
        <taxon>Lactobacillales</taxon>
        <taxon>Lactobacillaceae</taxon>
        <taxon>Leuconostoc</taxon>
    </lineage>
</organism>
<dbReference type="InterPro" id="IPR006139">
    <property type="entry name" value="D-isomer_2_OHA_DH_cat_dom"/>
</dbReference>
<dbReference type="RefSeq" id="WP_029509375.1">
    <property type="nucleotide sequence ID" value="NZ_DAITWI010000001.1"/>
</dbReference>
<evidence type="ECO:0000259" key="5">
    <source>
        <dbReference type="Pfam" id="PF00389"/>
    </source>
</evidence>
<evidence type="ECO:0000256" key="1">
    <source>
        <dbReference type="ARBA" id="ARBA00005854"/>
    </source>
</evidence>
<protein>
    <submittedName>
        <fullName evidence="7">D-2-hydroxyacid dehydrogenase</fullName>
    </submittedName>
</protein>
<accession>A0A6L7AA44</accession>
<feature type="domain" description="D-isomer specific 2-hydroxyacid dehydrogenase NAD-binding" evidence="6">
    <location>
        <begin position="113"/>
        <end position="290"/>
    </location>
</feature>
<dbReference type="SUPFAM" id="SSF51735">
    <property type="entry name" value="NAD(P)-binding Rossmann-fold domains"/>
    <property type="match status" value="1"/>
</dbReference>
<dbReference type="GO" id="GO:0008720">
    <property type="term" value="F:D-lactate dehydrogenase (NAD+) activity"/>
    <property type="evidence" value="ECO:0007669"/>
    <property type="project" value="TreeGrafter"/>
</dbReference>
<dbReference type="SUPFAM" id="SSF52283">
    <property type="entry name" value="Formate/glycerate dehydrogenase catalytic domain-like"/>
    <property type="match status" value="1"/>
</dbReference>
<keyword evidence="2 4" id="KW-0560">Oxidoreductase</keyword>
<dbReference type="InterPro" id="IPR006140">
    <property type="entry name" value="D-isomer_DH_NAD-bd"/>
</dbReference>
<sequence>MKLLFFNASIIEQRLIAEWSATHGVSVKTVGAPLSHDNIALTHGYDALIFYPSRAFQTDATLYQQLAQNGIKQLSIKSTGYDNINLTYAQHYQLTVTNVPNYSPESVAHFTIMSILMMLRQLPEQLRTAHTVSRQHLIGKELTDVTVGIYGAGRLGSLVAKTLHVMGARVLFYARTPKPALTALGLTQVSFETLLTASDVLSIHVPLNETTYHRFNAVTLGKMKDDAILINTARGSVIDTAALIRYVRQGKFSGLALDALENEDTQGFQTNPYYQALQAFENVILTPHIAYYTSAAVRDIVMTALDNAYDVISTGISDNVVLN</sequence>
<dbReference type="Pfam" id="PF02826">
    <property type="entry name" value="2-Hacid_dh_C"/>
    <property type="match status" value="1"/>
</dbReference>
<feature type="domain" description="D-isomer specific 2-hydroxyacid dehydrogenase catalytic" evidence="5">
    <location>
        <begin position="18"/>
        <end position="321"/>
    </location>
</feature>
<dbReference type="GO" id="GO:0051287">
    <property type="term" value="F:NAD binding"/>
    <property type="evidence" value="ECO:0007669"/>
    <property type="project" value="InterPro"/>
</dbReference>
<dbReference type="InterPro" id="IPR058205">
    <property type="entry name" value="D-LDH-like"/>
</dbReference>
<dbReference type="EMBL" id="WSZI01000013">
    <property type="protein sequence ID" value="MWN21074.1"/>
    <property type="molecule type" value="Genomic_DNA"/>
</dbReference>
<gene>
    <name evidence="7" type="ORF">GQS40_05205</name>
</gene>
<evidence type="ECO:0000259" key="6">
    <source>
        <dbReference type="Pfam" id="PF02826"/>
    </source>
</evidence>
<dbReference type="PANTHER" id="PTHR43026:SF1">
    <property type="entry name" value="2-HYDROXYACID DEHYDROGENASE HOMOLOG 1-RELATED"/>
    <property type="match status" value="1"/>
</dbReference>
<dbReference type="InterPro" id="IPR036291">
    <property type="entry name" value="NAD(P)-bd_dom_sf"/>
</dbReference>
<comment type="caution">
    <text evidence="7">The sequence shown here is derived from an EMBL/GenBank/DDBJ whole genome shotgun (WGS) entry which is preliminary data.</text>
</comment>
<evidence type="ECO:0000313" key="8">
    <source>
        <dbReference type="Proteomes" id="UP000478636"/>
    </source>
</evidence>
<evidence type="ECO:0000256" key="2">
    <source>
        <dbReference type="ARBA" id="ARBA00023002"/>
    </source>
</evidence>
<dbReference type="PANTHER" id="PTHR43026">
    <property type="entry name" value="2-HYDROXYACID DEHYDROGENASE HOMOLOG 1-RELATED"/>
    <property type="match status" value="1"/>
</dbReference>
<proteinExistence type="inferred from homology"/>
<keyword evidence="3" id="KW-0520">NAD</keyword>
<comment type="similarity">
    <text evidence="1 4">Belongs to the D-isomer specific 2-hydroxyacid dehydrogenase family.</text>
</comment>
<dbReference type="InterPro" id="IPR029753">
    <property type="entry name" value="D-isomer_DH_CS"/>
</dbReference>
<dbReference type="Pfam" id="PF00389">
    <property type="entry name" value="2-Hacid_dh"/>
    <property type="match status" value="1"/>
</dbReference>
<dbReference type="PROSITE" id="PS00671">
    <property type="entry name" value="D_2_HYDROXYACID_DH_3"/>
    <property type="match status" value="1"/>
</dbReference>
<evidence type="ECO:0000256" key="3">
    <source>
        <dbReference type="ARBA" id="ARBA00023027"/>
    </source>
</evidence>
<dbReference type="Proteomes" id="UP000478636">
    <property type="component" value="Unassembled WGS sequence"/>
</dbReference>
<reference evidence="7 8" key="1">
    <citation type="submission" date="2019-12" db="EMBL/GenBank/DDBJ databases">
        <title>Complete genome sequence of Leuconostoc lactis strain AVN1 provides insights into metabolic potential.</title>
        <authorList>
            <person name="Besrour N."/>
            <person name="Najjari A."/>
            <person name="Fhoula I."/>
            <person name="Jaballah S."/>
            <person name="Klibi N."/>
            <person name="Ouzari H.I."/>
        </authorList>
    </citation>
    <scope>NUCLEOTIDE SEQUENCE [LARGE SCALE GENOMIC DNA]</scope>
    <source>
        <strain evidence="7 8">AVN1</strain>
    </source>
</reference>